<reference evidence="3 4" key="1">
    <citation type="submission" date="2019-02" db="EMBL/GenBank/DDBJ databases">
        <title>Deep-cultivation of Planctomycetes and their phenomic and genomic characterization uncovers novel biology.</title>
        <authorList>
            <person name="Wiegand S."/>
            <person name="Jogler M."/>
            <person name="Boedeker C."/>
            <person name="Pinto D."/>
            <person name="Vollmers J."/>
            <person name="Rivas-Marin E."/>
            <person name="Kohn T."/>
            <person name="Peeters S.H."/>
            <person name="Heuer A."/>
            <person name="Rast P."/>
            <person name="Oberbeckmann S."/>
            <person name="Bunk B."/>
            <person name="Jeske O."/>
            <person name="Meyerdierks A."/>
            <person name="Storesund J.E."/>
            <person name="Kallscheuer N."/>
            <person name="Luecker S."/>
            <person name="Lage O.M."/>
            <person name="Pohl T."/>
            <person name="Merkel B.J."/>
            <person name="Hornburger P."/>
            <person name="Mueller R.-W."/>
            <person name="Bruemmer F."/>
            <person name="Labrenz M."/>
            <person name="Spormann A.M."/>
            <person name="Op Den Camp H."/>
            <person name="Overmann J."/>
            <person name="Amann R."/>
            <person name="Jetten M.S.M."/>
            <person name="Mascher T."/>
            <person name="Medema M.H."/>
            <person name="Devos D.P."/>
            <person name="Kaster A.-K."/>
            <person name="Ovreas L."/>
            <person name="Rohde M."/>
            <person name="Galperin M.Y."/>
            <person name="Jogler C."/>
        </authorList>
    </citation>
    <scope>NUCLEOTIDE SEQUENCE [LARGE SCALE GENOMIC DNA]</scope>
    <source>
        <strain evidence="3 4">Pla22</strain>
    </source>
</reference>
<keyword evidence="2" id="KW-1133">Transmembrane helix</keyword>
<evidence type="ECO:0000256" key="2">
    <source>
        <dbReference type="SAM" id="Phobius"/>
    </source>
</evidence>
<gene>
    <name evidence="3" type="ORF">Pla22_10490</name>
</gene>
<evidence type="ECO:0000256" key="1">
    <source>
        <dbReference type="SAM" id="MobiDB-lite"/>
    </source>
</evidence>
<dbReference type="AlphaFoldDB" id="A0A5C5WSE9"/>
<keyword evidence="2" id="KW-0472">Membrane</keyword>
<protein>
    <submittedName>
        <fullName evidence="3">Uncharacterized protein</fullName>
    </submittedName>
</protein>
<feature type="transmembrane region" description="Helical" evidence="2">
    <location>
        <begin position="31"/>
        <end position="53"/>
    </location>
</feature>
<dbReference type="Proteomes" id="UP000316598">
    <property type="component" value="Unassembled WGS sequence"/>
</dbReference>
<dbReference type="RefSeq" id="WP_146513642.1">
    <property type="nucleotide sequence ID" value="NZ_SJPI01000001.1"/>
</dbReference>
<evidence type="ECO:0000313" key="3">
    <source>
        <dbReference type="EMBL" id="TWT53420.1"/>
    </source>
</evidence>
<keyword evidence="4" id="KW-1185">Reference proteome</keyword>
<feature type="region of interest" description="Disordered" evidence="1">
    <location>
        <begin position="95"/>
        <end position="125"/>
    </location>
</feature>
<evidence type="ECO:0000313" key="4">
    <source>
        <dbReference type="Proteomes" id="UP000316598"/>
    </source>
</evidence>
<comment type="caution">
    <text evidence="3">The sequence shown here is derived from an EMBL/GenBank/DDBJ whole genome shotgun (WGS) entry which is preliminary data.</text>
</comment>
<feature type="transmembrane region" description="Helical" evidence="2">
    <location>
        <begin position="65"/>
        <end position="87"/>
    </location>
</feature>
<dbReference type="OrthoDB" id="676185at2"/>
<dbReference type="EMBL" id="SJPI01000001">
    <property type="protein sequence ID" value="TWT53420.1"/>
    <property type="molecule type" value="Genomic_DNA"/>
</dbReference>
<accession>A0A5C5WSE9</accession>
<proteinExistence type="predicted"/>
<name>A0A5C5WSE9_9BACT</name>
<sequence>MIEIVFVIILCKALGKRLQVKKRKAWPFQLMLVICWFGGEFVAGLIAGIFHAIQNGPDAAFGVGIYAFAIFGALLGAAFTFFVVHLLPANVSEPLGSSASDDPFATNPYAPRRVSGDPNNPYSPQ</sequence>
<organism evidence="3 4">
    <name type="scientific">Rubripirellula amarantea</name>
    <dbReference type="NCBI Taxonomy" id="2527999"/>
    <lineage>
        <taxon>Bacteria</taxon>
        <taxon>Pseudomonadati</taxon>
        <taxon>Planctomycetota</taxon>
        <taxon>Planctomycetia</taxon>
        <taxon>Pirellulales</taxon>
        <taxon>Pirellulaceae</taxon>
        <taxon>Rubripirellula</taxon>
    </lineage>
</organism>
<keyword evidence="2" id="KW-0812">Transmembrane</keyword>